<gene>
    <name evidence="2" type="ORF">Dsin_023877</name>
</gene>
<keyword evidence="1" id="KW-0472">Membrane</keyword>
<evidence type="ECO:0000256" key="1">
    <source>
        <dbReference type="SAM" id="Phobius"/>
    </source>
</evidence>
<evidence type="ECO:0000313" key="2">
    <source>
        <dbReference type="EMBL" id="KAK3200462.1"/>
    </source>
</evidence>
<name>A0AAE0A4Z9_9ROSI</name>
<evidence type="ECO:0000313" key="3">
    <source>
        <dbReference type="Proteomes" id="UP001281410"/>
    </source>
</evidence>
<dbReference type="AlphaFoldDB" id="A0AAE0A4Z9"/>
<organism evidence="2 3">
    <name type="scientific">Dipteronia sinensis</name>
    <dbReference type="NCBI Taxonomy" id="43782"/>
    <lineage>
        <taxon>Eukaryota</taxon>
        <taxon>Viridiplantae</taxon>
        <taxon>Streptophyta</taxon>
        <taxon>Embryophyta</taxon>
        <taxon>Tracheophyta</taxon>
        <taxon>Spermatophyta</taxon>
        <taxon>Magnoliopsida</taxon>
        <taxon>eudicotyledons</taxon>
        <taxon>Gunneridae</taxon>
        <taxon>Pentapetalae</taxon>
        <taxon>rosids</taxon>
        <taxon>malvids</taxon>
        <taxon>Sapindales</taxon>
        <taxon>Sapindaceae</taxon>
        <taxon>Hippocastanoideae</taxon>
        <taxon>Acereae</taxon>
        <taxon>Dipteronia</taxon>
    </lineage>
</organism>
<protein>
    <submittedName>
        <fullName evidence="2">Uncharacterized protein</fullName>
    </submittedName>
</protein>
<accession>A0AAE0A4Z9</accession>
<feature type="transmembrane region" description="Helical" evidence="1">
    <location>
        <begin position="48"/>
        <end position="67"/>
    </location>
</feature>
<dbReference type="EMBL" id="JANJYJ010000007">
    <property type="protein sequence ID" value="KAK3200462.1"/>
    <property type="molecule type" value="Genomic_DNA"/>
</dbReference>
<keyword evidence="1" id="KW-0812">Transmembrane</keyword>
<comment type="caution">
    <text evidence="2">The sequence shown here is derived from an EMBL/GenBank/DDBJ whole genome shotgun (WGS) entry which is preliminary data.</text>
</comment>
<sequence length="146" mass="15627">MGDGSLSSSSTKLCFFFLLLRHNKTLPSKVKTESVITVRSDSPNDAAVFAFVVVVVVIGPSLGCRWFDQSLFVGVDRSPVFVFRSAFAGRRCIAAGDGVVATAASNNEAGDETNLGFFGENFGSILASCCLGRFRFVFELMMGFGV</sequence>
<keyword evidence="1" id="KW-1133">Transmembrane helix</keyword>
<keyword evidence="3" id="KW-1185">Reference proteome</keyword>
<reference evidence="2" key="1">
    <citation type="journal article" date="2023" name="Plant J.">
        <title>Genome sequences and population genomics provide insights into the demographic history, inbreeding, and mutation load of two 'living fossil' tree species of Dipteronia.</title>
        <authorList>
            <person name="Feng Y."/>
            <person name="Comes H.P."/>
            <person name="Chen J."/>
            <person name="Zhu S."/>
            <person name="Lu R."/>
            <person name="Zhang X."/>
            <person name="Li P."/>
            <person name="Qiu J."/>
            <person name="Olsen K.M."/>
            <person name="Qiu Y."/>
        </authorList>
    </citation>
    <scope>NUCLEOTIDE SEQUENCE</scope>
    <source>
        <strain evidence="2">NBL</strain>
    </source>
</reference>
<dbReference type="Proteomes" id="UP001281410">
    <property type="component" value="Unassembled WGS sequence"/>
</dbReference>
<proteinExistence type="predicted"/>